<keyword evidence="4" id="KW-1185">Reference proteome</keyword>
<feature type="transmembrane region" description="Helical" evidence="1">
    <location>
        <begin position="42"/>
        <end position="63"/>
    </location>
</feature>
<dbReference type="Pfam" id="PF20152">
    <property type="entry name" value="DUF6534"/>
    <property type="match status" value="1"/>
</dbReference>
<keyword evidence="1" id="KW-0472">Membrane</keyword>
<keyword evidence="1" id="KW-0812">Transmembrane</keyword>
<reference evidence="3 4" key="1">
    <citation type="journal article" date="2016" name="Mol. Biol. Evol.">
        <title>Comparative Genomics of Early-Diverging Mushroom-Forming Fungi Provides Insights into the Origins of Lignocellulose Decay Capabilities.</title>
        <authorList>
            <person name="Nagy L.G."/>
            <person name="Riley R."/>
            <person name="Tritt A."/>
            <person name="Adam C."/>
            <person name="Daum C."/>
            <person name="Floudas D."/>
            <person name="Sun H."/>
            <person name="Yadav J.S."/>
            <person name="Pangilinan J."/>
            <person name="Larsson K.H."/>
            <person name="Matsuura K."/>
            <person name="Barry K."/>
            <person name="Labutti K."/>
            <person name="Kuo R."/>
            <person name="Ohm R.A."/>
            <person name="Bhattacharya S.S."/>
            <person name="Shirouzu T."/>
            <person name="Yoshinaga Y."/>
            <person name="Martin F.M."/>
            <person name="Grigoriev I.V."/>
            <person name="Hibbett D.S."/>
        </authorList>
    </citation>
    <scope>NUCLEOTIDE SEQUENCE [LARGE SCALE GENOMIC DNA]</scope>
    <source>
        <strain evidence="3 4">CBS 109695</strain>
    </source>
</reference>
<evidence type="ECO:0000313" key="3">
    <source>
        <dbReference type="EMBL" id="KZP29762.1"/>
    </source>
</evidence>
<dbReference type="OrthoDB" id="2536347at2759"/>
<protein>
    <recommendedName>
        <fullName evidence="2">DUF6534 domain-containing protein</fullName>
    </recommendedName>
</protein>
<proteinExistence type="predicted"/>
<feature type="transmembrane region" description="Helical" evidence="1">
    <location>
        <begin position="112"/>
        <end position="136"/>
    </location>
</feature>
<dbReference type="PANTHER" id="PTHR40465">
    <property type="entry name" value="CHROMOSOME 1, WHOLE GENOME SHOTGUN SEQUENCE"/>
    <property type="match status" value="1"/>
</dbReference>
<feature type="transmembrane region" description="Helical" evidence="1">
    <location>
        <begin position="75"/>
        <end position="100"/>
    </location>
</feature>
<feature type="transmembrane region" description="Helical" evidence="1">
    <location>
        <begin position="198"/>
        <end position="217"/>
    </location>
</feature>
<keyword evidence="1" id="KW-1133">Transmembrane helix</keyword>
<evidence type="ECO:0000313" key="4">
    <source>
        <dbReference type="Proteomes" id="UP000076532"/>
    </source>
</evidence>
<feature type="domain" description="DUF6534" evidence="2">
    <location>
        <begin position="122"/>
        <end position="224"/>
    </location>
</feature>
<name>A0A166SS50_9AGAM</name>
<organism evidence="3 4">
    <name type="scientific">Athelia psychrophila</name>
    <dbReference type="NCBI Taxonomy" id="1759441"/>
    <lineage>
        <taxon>Eukaryota</taxon>
        <taxon>Fungi</taxon>
        <taxon>Dikarya</taxon>
        <taxon>Basidiomycota</taxon>
        <taxon>Agaricomycotina</taxon>
        <taxon>Agaricomycetes</taxon>
        <taxon>Agaricomycetidae</taxon>
        <taxon>Atheliales</taxon>
        <taxon>Atheliaceae</taxon>
        <taxon>Athelia</taxon>
    </lineage>
</organism>
<dbReference type="InterPro" id="IPR045339">
    <property type="entry name" value="DUF6534"/>
</dbReference>
<feature type="transmembrane region" description="Helical" evidence="1">
    <location>
        <begin position="157"/>
        <end position="178"/>
    </location>
</feature>
<sequence length="268" mass="29602">MKLFVGILVTLDVANSMASMACIYQLLVDGWGNTATLELWAGWPAGMVDLTLAPIGSLVQIFFARRVHIISGQRWITFAIVFFAMISFCAGIGTGIAIMWVREFSQFGKIKAIATVWAISPVVADFIITVVMTYYLQRSKGEFAATNRLLDRIIQLTVQNCALTSACGIVSISLYYAFDKPYYFGETSLRTWAAPISANGLLVTLFLLPKFCLHSALSSLNSRKNLRSLANATERSLLESRVSGSDQPQRLEPLDFLPMNCTRNSNSN</sequence>
<evidence type="ECO:0000259" key="2">
    <source>
        <dbReference type="Pfam" id="PF20152"/>
    </source>
</evidence>
<dbReference type="AlphaFoldDB" id="A0A166SS50"/>
<dbReference type="Proteomes" id="UP000076532">
    <property type="component" value="Unassembled WGS sequence"/>
</dbReference>
<dbReference type="STRING" id="436010.A0A166SS50"/>
<dbReference type="PANTHER" id="PTHR40465:SF1">
    <property type="entry name" value="DUF6534 DOMAIN-CONTAINING PROTEIN"/>
    <property type="match status" value="1"/>
</dbReference>
<gene>
    <name evidence="3" type="ORF">FIBSPDRAFT_926898</name>
</gene>
<accession>A0A166SS50</accession>
<evidence type="ECO:0000256" key="1">
    <source>
        <dbReference type="SAM" id="Phobius"/>
    </source>
</evidence>
<dbReference type="EMBL" id="KV417497">
    <property type="protein sequence ID" value="KZP29762.1"/>
    <property type="molecule type" value="Genomic_DNA"/>
</dbReference>